<name>A0A6C0EU61_9ZZZZ</name>
<proteinExistence type="predicted"/>
<dbReference type="AlphaFoldDB" id="A0A6C0EU61"/>
<keyword evidence="1" id="KW-0812">Transmembrane</keyword>
<dbReference type="InterPro" id="IPR043929">
    <property type="entry name" value="DUF5755"/>
</dbReference>
<protein>
    <submittedName>
        <fullName evidence="2">Uncharacterized protein</fullName>
    </submittedName>
</protein>
<keyword evidence="1" id="KW-0472">Membrane</keyword>
<evidence type="ECO:0000313" key="2">
    <source>
        <dbReference type="EMBL" id="QHT32724.1"/>
    </source>
</evidence>
<keyword evidence="1" id="KW-1133">Transmembrane helix</keyword>
<dbReference type="EMBL" id="MN738947">
    <property type="protein sequence ID" value="QHT32724.1"/>
    <property type="molecule type" value="Genomic_DNA"/>
</dbReference>
<feature type="transmembrane region" description="Helical" evidence="1">
    <location>
        <begin position="21"/>
        <end position="43"/>
    </location>
</feature>
<sequence>MTSYILLCIYIMTKKCPPGVICIENVTMFSFVIIVCIVTYFIVSTQSKSASNNQQKVVIREEQHERNAGGYGMPINQGMFGFFTRPNYGYTNLPGDVLMNPYVPPLRDERYLVPEMNIIPPGRIPINVSTNISAVDTSYRQVGILTPINGSSDKILPLMGRPVNTSRDYWQYYTMSDQNNSVKLPVVRNGKSCTNEYGCPKIYNGDSIYVEGYNQAFKTTIYDNDTIKYIPYI</sequence>
<reference evidence="2" key="1">
    <citation type="journal article" date="2020" name="Nature">
        <title>Giant virus diversity and host interactions through global metagenomics.</title>
        <authorList>
            <person name="Schulz F."/>
            <person name="Roux S."/>
            <person name="Paez-Espino D."/>
            <person name="Jungbluth S."/>
            <person name="Walsh D.A."/>
            <person name="Denef V.J."/>
            <person name="McMahon K.D."/>
            <person name="Konstantinidis K.T."/>
            <person name="Eloe-Fadrosh E.A."/>
            <person name="Kyrpides N.C."/>
            <person name="Woyke T."/>
        </authorList>
    </citation>
    <scope>NUCLEOTIDE SEQUENCE</scope>
    <source>
        <strain evidence="2">GVMAG-M-3300009161-30</strain>
    </source>
</reference>
<dbReference type="Pfam" id="PF19059">
    <property type="entry name" value="DUF5755"/>
    <property type="match status" value="1"/>
</dbReference>
<evidence type="ECO:0000256" key="1">
    <source>
        <dbReference type="SAM" id="Phobius"/>
    </source>
</evidence>
<organism evidence="2">
    <name type="scientific">viral metagenome</name>
    <dbReference type="NCBI Taxonomy" id="1070528"/>
    <lineage>
        <taxon>unclassified sequences</taxon>
        <taxon>metagenomes</taxon>
        <taxon>organismal metagenomes</taxon>
    </lineage>
</organism>
<accession>A0A6C0EU61</accession>